<evidence type="ECO:0000313" key="5">
    <source>
        <dbReference type="EMBL" id="RDJ20639.1"/>
    </source>
</evidence>
<evidence type="ECO:0000313" key="6">
    <source>
        <dbReference type="Proteomes" id="UP000255207"/>
    </source>
</evidence>
<dbReference type="EMBL" id="QQTP01000016">
    <property type="protein sequence ID" value="RDJ20639.1"/>
    <property type="molecule type" value="Genomic_DNA"/>
</dbReference>
<evidence type="ECO:0000256" key="1">
    <source>
        <dbReference type="ARBA" id="ARBA00005254"/>
    </source>
</evidence>
<dbReference type="Proteomes" id="UP000255207">
    <property type="component" value="Unassembled WGS sequence"/>
</dbReference>
<dbReference type="Gene3D" id="3.90.226.10">
    <property type="entry name" value="2-enoyl-CoA Hydratase, Chain A, domain 1"/>
    <property type="match status" value="1"/>
</dbReference>
<dbReference type="AlphaFoldDB" id="A0A370L041"/>
<name>A0A370L041_9HYPH</name>
<dbReference type="CDD" id="cd06558">
    <property type="entry name" value="crotonase-like"/>
    <property type="match status" value="1"/>
</dbReference>
<dbReference type="Pfam" id="PF00378">
    <property type="entry name" value="ECH_1"/>
    <property type="match status" value="1"/>
</dbReference>
<dbReference type="RefSeq" id="WP_114831677.1">
    <property type="nucleotide sequence ID" value="NZ_QQTO01000011.1"/>
</dbReference>
<protein>
    <recommendedName>
        <fullName evidence="7">Enoyl-CoA hydratase</fullName>
    </recommendedName>
</protein>
<keyword evidence="2" id="KW-0443">Lipid metabolism</keyword>
<keyword evidence="6" id="KW-1185">Reference proteome</keyword>
<dbReference type="PANTHER" id="PTHR11941">
    <property type="entry name" value="ENOYL-COA HYDRATASE-RELATED"/>
    <property type="match status" value="1"/>
</dbReference>
<dbReference type="SUPFAM" id="SSF52096">
    <property type="entry name" value="ClpP/crotonase"/>
    <property type="match status" value="1"/>
</dbReference>
<gene>
    <name evidence="5" type="ORF">DWE98_23115</name>
</gene>
<dbReference type="InterPro" id="IPR018376">
    <property type="entry name" value="Enoyl-CoA_hyd/isom_CS"/>
</dbReference>
<dbReference type="InterPro" id="IPR014748">
    <property type="entry name" value="Enoyl-CoA_hydra_C"/>
</dbReference>
<dbReference type="InterPro" id="IPR001753">
    <property type="entry name" value="Enoyl-CoA_hydra/iso"/>
</dbReference>
<comment type="caution">
    <text evidence="5">The sequence shown here is derived from an EMBL/GenBank/DDBJ whole genome shotgun (WGS) entry which is preliminary data.</text>
</comment>
<dbReference type="InterPro" id="IPR029045">
    <property type="entry name" value="ClpP/crotonase-like_dom_sf"/>
</dbReference>
<proteinExistence type="inferred from homology"/>
<dbReference type="PROSITE" id="PS00166">
    <property type="entry name" value="ENOYL_COA_HYDRATASE"/>
    <property type="match status" value="1"/>
</dbReference>
<evidence type="ECO:0000256" key="4">
    <source>
        <dbReference type="RuleBase" id="RU003707"/>
    </source>
</evidence>
<dbReference type="GO" id="GO:0006635">
    <property type="term" value="P:fatty acid beta-oxidation"/>
    <property type="evidence" value="ECO:0007669"/>
    <property type="project" value="TreeGrafter"/>
</dbReference>
<comment type="similarity">
    <text evidence="1 4">Belongs to the enoyl-CoA hydratase/isomerase family.</text>
</comment>
<dbReference type="GO" id="GO:0016829">
    <property type="term" value="F:lyase activity"/>
    <property type="evidence" value="ECO:0007669"/>
    <property type="project" value="UniProtKB-KW"/>
</dbReference>
<evidence type="ECO:0000256" key="2">
    <source>
        <dbReference type="ARBA" id="ARBA00023098"/>
    </source>
</evidence>
<reference evidence="6" key="1">
    <citation type="submission" date="2018-07" db="EMBL/GenBank/DDBJ databases">
        <authorList>
            <person name="Safronova V.I."/>
            <person name="Chirak E.R."/>
            <person name="Sazanova A.L."/>
        </authorList>
    </citation>
    <scope>NUCLEOTIDE SEQUENCE [LARGE SCALE GENOMIC DNA]</scope>
    <source>
        <strain evidence="6">RCAM04685</strain>
    </source>
</reference>
<evidence type="ECO:0008006" key="7">
    <source>
        <dbReference type="Google" id="ProtNLM"/>
    </source>
</evidence>
<dbReference type="OrthoDB" id="5730382at2"/>
<sequence>MTSPVVLYEKKDHIAFVTFNRPEAHNSYNDQSHGELLKIWQDINADDNIWAVVLTGAGDKAFCAGRDVKELAHYQKRGEKVPRYDPKSPTYQQFGHIWHFDLQKPVIGAINGFAIGGGLAFFMHCDLRVMADNAWIADGHVNIGQLGGPEVIAQYMPYALAAELVLMGARITAQRAYEVGLVNRVVPPGQVLAEATKMAEQVCDMAPLAVQKCKHVMKTLYAPSAGVHELSDYYMAAMRLTEDGNEGPRAFAEKRKPAWKAR</sequence>
<accession>A0A370L041</accession>
<dbReference type="PANTHER" id="PTHR11941:SF169">
    <property type="entry name" value="(7AS)-7A-METHYL-1,5-DIOXO-2,3,5,6,7,7A-HEXAHYDRO-1H-INDENE-CARBOXYL-COA HYDROLASE"/>
    <property type="match status" value="1"/>
</dbReference>
<evidence type="ECO:0000256" key="3">
    <source>
        <dbReference type="ARBA" id="ARBA00023239"/>
    </source>
</evidence>
<dbReference type="Gene3D" id="1.10.12.10">
    <property type="entry name" value="Lyase 2-enoyl-coa Hydratase, Chain A, domain 2"/>
    <property type="match status" value="1"/>
</dbReference>
<organism evidence="5 6">
    <name type="scientific">Bosea caraganae</name>
    <dbReference type="NCBI Taxonomy" id="2763117"/>
    <lineage>
        <taxon>Bacteria</taxon>
        <taxon>Pseudomonadati</taxon>
        <taxon>Pseudomonadota</taxon>
        <taxon>Alphaproteobacteria</taxon>
        <taxon>Hyphomicrobiales</taxon>
        <taxon>Boseaceae</taxon>
        <taxon>Bosea</taxon>
    </lineage>
</organism>
<keyword evidence="3" id="KW-0456">Lyase</keyword>